<sequence>MLFSFSAGPIKGGRARFVIRKLTNVTGRRTFSQVQSRDVTDLRIISYRKCLDTPASPLPFSMECIFRFLHRRKTVCFAKLENVTH</sequence>
<dbReference type="Proteomes" id="UP001153269">
    <property type="component" value="Unassembled WGS sequence"/>
</dbReference>
<comment type="caution">
    <text evidence="1">The sequence shown here is derived from an EMBL/GenBank/DDBJ whole genome shotgun (WGS) entry which is preliminary data.</text>
</comment>
<name>A0A9N7UK51_PLEPL</name>
<proteinExistence type="predicted"/>
<organism evidence="1 2">
    <name type="scientific">Pleuronectes platessa</name>
    <name type="common">European plaice</name>
    <dbReference type="NCBI Taxonomy" id="8262"/>
    <lineage>
        <taxon>Eukaryota</taxon>
        <taxon>Metazoa</taxon>
        <taxon>Chordata</taxon>
        <taxon>Craniata</taxon>
        <taxon>Vertebrata</taxon>
        <taxon>Euteleostomi</taxon>
        <taxon>Actinopterygii</taxon>
        <taxon>Neopterygii</taxon>
        <taxon>Teleostei</taxon>
        <taxon>Neoteleostei</taxon>
        <taxon>Acanthomorphata</taxon>
        <taxon>Carangaria</taxon>
        <taxon>Pleuronectiformes</taxon>
        <taxon>Pleuronectoidei</taxon>
        <taxon>Pleuronectidae</taxon>
        <taxon>Pleuronectes</taxon>
    </lineage>
</organism>
<accession>A0A9N7UK51</accession>
<dbReference type="AlphaFoldDB" id="A0A9N7UK51"/>
<evidence type="ECO:0000313" key="1">
    <source>
        <dbReference type="EMBL" id="CAB1432351.1"/>
    </source>
</evidence>
<keyword evidence="2" id="KW-1185">Reference proteome</keyword>
<protein>
    <submittedName>
        <fullName evidence="1">Uncharacterized protein</fullName>
    </submittedName>
</protein>
<reference evidence="1" key="1">
    <citation type="submission" date="2020-03" db="EMBL/GenBank/DDBJ databases">
        <authorList>
            <person name="Weist P."/>
        </authorList>
    </citation>
    <scope>NUCLEOTIDE SEQUENCE</scope>
</reference>
<gene>
    <name evidence="1" type="ORF">PLEPLA_LOCUS20414</name>
</gene>
<evidence type="ECO:0000313" key="2">
    <source>
        <dbReference type="Proteomes" id="UP001153269"/>
    </source>
</evidence>
<dbReference type="EMBL" id="CADEAL010001430">
    <property type="protein sequence ID" value="CAB1432351.1"/>
    <property type="molecule type" value="Genomic_DNA"/>
</dbReference>